<dbReference type="HAMAP" id="MF_01851">
    <property type="entry name" value="UPF0637"/>
    <property type="match status" value="1"/>
</dbReference>
<dbReference type="AlphaFoldDB" id="A0AB39HKT3"/>
<dbReference type="Gene3D" id="3.30.930.20">
    <property type="entry name" value="Protein of unknown function DUF1054"/>
    <property type="match status" value="1"/>
</dbReference>
<gene>
    <name evidence="2" type="ORF">AB4Y30_17365</name>
</gene>
<sequence>MTFTGFTQEDFDTFLISGLEERMEAIEERIRPKFRIIGQAVTDDLSMELNQEMFLHIARHARRTVNPPQDTWLAVANNKRGYKKHPHFQIGLFDDHLFIWLAFIYELPNKAQIAQNFLDHIDTLEEKIPADYVISGDHMKKPATSMKEIDLEKALTRFRDVKKAEFLVGRHIATDDPILQNPEAFMETVKETFHTLIPLYQLAYQ</sequence>
<dbReference type="RefSeq" id="WP_368653442.1">
    <property type="nucleotide sequence ID" value="NZ_CP162599.1"/>
</dbReference>
<proteinExistence type="inferred from homology"/>
<reference evidence="2" key="1">
    <citation type="submission" date="2024-07" db="EMBL/GenBank/DDBJ databases">
        <title>Halotolerant mesophilic bacterium Ornithinibacillus sp. 4-3, sp. nov., isolated from soil.</title>
        <authorList>
            <person name="Sidarenka A.V."/>
            <person name="Guliayeva D.E."/>
            <person name="Leanovich S.I."/>
            <person name="Hileuskaya K.S."/>
            <person name="Akhremchuk A.E."/>
            <person name="Sikolenko M.A."/>
            <person name="Valentovich L.N."/>
        </authorList>
    </citation>
    <scope>NUCLEOTIDE SEQUENCE</scope>
    <source>
        <strain evidence="2">4-3</strain>
    </source>
</reference>
<comment type="similarity">
    <text evidence="1">Belongs to the UPF0637 family.</text>
</comment>
<dbReference type="InterPro" id="IPR053707">
    <property type="entry name" value="UPF0637_domain_sf"/>
</dbReference>
<name>A0AB39HKT3_9BACI</name>
<dbReference type="SUPFAM" id="SSF142913">
    <property type="entry name" value="YktB/PF0168-like"/>
    <property type="match status" value="1"/>
</dbReference>
<protein>
    <recommendedName>
        <fullName evidence="1">UPF0637 protein AB4Y30_17365</fullName>
    </recommendedName>
</protein>
<dbReference type="PIRSF" id="PIRSF021332">
    <property type="entry name" value="DUF1054"/>
    <property type="match status" value="1"/>
</dbReference>
<dbReference type="Pfam" id="PF06335">
    <property type="entry name" value="DUF1054"/>
    <property type="match status" value="1"/>
</dbReference>
<accession>A0AB39HKT3</accession>
<evidence type="ECO:0000256" key="1">
    <source>
        <dbReference type="HAMAP-Rule" id="MF_01851"/>
    </source>
</evidence>
<evidence type="ECO:0000313" key="2">
    <source>
        <dbReference type="EMBL" id="XDK32754.1"/>
    </source>
</evidence>
<dbReference type="EMBL" id="CP162599">
    <property type="protein sequence ID" value="XDK32754.1"/>
    <property type="molecule type" value="Genomic_DNA"/>
</dbReference>
<dbReference type="InterPro" id="IPR009403">
    <property type="entry name" value="UPF0637"/>
</dbReference>
<organism evidence="2">
    <name type="scientific">Ornithinibacillus sp. 4-3</name>
    <dbReference type="NCBI Taxonomy" id="3231488"/>
    <lineage>
        <taxon>Bacteria</taxon>
        <taxon>Bacillati</taxon>
        <taxon>Bacillota</taxon>
        <taxon>Bacilli</taxon>
        <taxon>Bacillales</taxon>
        <taxon>Bacillaceae</taxon>
        <taxon>Ornithinibacillus</taxon>
    </lineage>
</organism>